<organism evidence="3">
    <name type="scientific">marine sediment metagenome</name>
    <dbReference type="NCBI Taxonomy" id="412755"/>
    <lineage>
        <taxon>unclassified sequences</taxon>
        <taxon>metagenomes</taxon>
        <taxon>ecological metagenomes</taxon>
    </lineage>
</organism>
<evidence type="ECO:0000256" key="1">
    <source>
        <dbReference type="SAM" id="Phobius"/>
    </source>
</evidence>
<dbReference type="PROSITE" id="PS50850">
    <property type="entry name" value="MFS"/>
    <property type="match status" value="1"/>
</dbReference>
<keyword evidence="1" id="KW-0812">Transmembrane</keyword>
<reference evidence="3" key="1">
    <citation type="journal article" date="2014" name="Front. Microbiol.">
        <title>High frequency of phylogenetically diverse reductive dehalogenase-homologous genes in deep subseafloor sedimentary metagenomes.</title>
        <authorList>
            <person name="Kawai M."/>
            <person name="Futagami T."/>
            <person name="Toyoda A."/>
            <person name="Takaki Y."/>
            <person name="Nishi S."/>
            <person name="Hori S."/>
            <person name="Arai W."/>
            <person name="Tsubouchi T."/>
            <person name="Morono Y."/>
            <person name="Uchiyama I."/>
            <person name="Ito T."/>
            <person name="Fujiyama A."/>
            <person name="Inagaki F."/>
            <person name="Takami H."/>
        </authorList>
    </citation>
    <scope>NUCLEOTIDE SEQUENCE</scope>
    <source>
        <strain evidence="3">Expedition CK06-06</strain>
    </source>
</reference>
<feature type="non-terminal residue" evidence="3">
    <location>
        <position position="93"/>
    </location>
</feature>
<dbReference type="GO" id="GO:0022857">
    <property type="term" value="F:transmembrane transporter activity"/>
    <property type="evidence" value="ECO:0007669"/>
    <property type="project" value="InterPro"/>
</dbReference>
<dbReference type="AlphaFoldDB" id="X1K1W7"/>
<feature type="domain" description="Major facilitator superfamily (MFS) profile" evidence="2">
    <location>
        <begin position="1"/>
        <end position="93"/>
    </location>
</feature>
<evidence type="ECO:0000259" key="2">
    <source>
        <dbReference type="PROSITE" id="PS50850"/>
    </source>
</evidence>
<dbReference type="Pfam" id="PF07690">
    <property type="entry name" value="MFS_1"/>
    <property type="match status" value="1"/>
</dbReference>
<keyword evidence="1" id="KW-0472">Membrane</keyword>
<dbReference type="InterPro" id="IPR036259">
    <property type="entry name" value="MFS_trans_sf"/>
</dbReference>
<evidence type="ECO:0000313" key="3">
    <source>
        <dbReference type="EMBL" id="GAI00972.1"/>
    </source>
</evidence>
<dbReference type="EMBL" id="BARV01000652">
    <property type="protein sequence ID" value="GAI00972.1"/>
    <property type="molecule type" value="Genomic_DNA"/>
</dbReference>
<dbReference type="Gene3D" id="1.20.1250.20">
    <property type="entry name" value="MFS general substrate transporter like domains"/>
    <property type="match status" value="1"/>
</dbReference>
<dbReference type="SUPFAM" id="SSF103473">
    <property type="entry name" value="MFS general substrate transporter"/>
    <property type="match status" value="1"/>
</dbReference>
<dbReference type="InterPro" id="IPR020846">
    <property type="entry name" value="MFS_dom"/>
</dbReference>
<feature type="transmembrane region" description="Helical" evidence="1">
    <location>
        <begin position="49"/>
        <end position="67"/>
    </location>
</feature>
<feature type="transmembrane region" description="Helical" evidence="1">
    <location>
        <begin position="15"/>
        <end position="37"/>
    </location>
</feature>
<keyword evidence="1" id="KW-1133">Transmembrane helix</keyword>
<protein>
    <recommendedName>
        <fullName evidence="2">Major facilitator superfamily (MFS) profile domain-containing protein</fullName>
    </recommendedName>
</protein>
<gene>
    <name evidence="3" type="ORF">S06H3_02284</name>
</gene>
<comment type="caution">
    <text evidence="3">The sequence shown here is derived from an EMBL/GenBank/DDBJ whole genome shotgun (WGS) entry which is preliminary data.</text>
</comment>
<name>X1K1W7_9ZZZZ</name>
<sequence length="93" mass="9922">MRSSLRKWRAEAEPWYAAIGLANLVMGTSSILIPLMIAQVLRRSVGDVGLLSSLVSLVGVIGSLVWGRLSDAAHRRKPFVVLSFAAVSLGFAG</sequence>
<proteinExistence type="predicted"/>
<accession>X1K1W7</accession>
<dbReference type="InterPro" id="IPR011701">
    <property type="entry name" value="MFS"/>
</dbReference>